<evidence type="ECO:0000313" key="2">
    <source>
        <dbReference type="EMBL" id="KAJ4831490.1"/>
    </source>
</evidence>
<dbReference type="InterPro" id="IPR050796">
    <property type="entry name" value="SCF_F-box_component"/>
</dbReference>
<dbReference type="Proteomes" id="UP001141552">
    <property type="component" value="Unassembled WGS sequence"/>
</dbReference>
<reference evidence="2" key="2">
    <citation type="journal article" date="2023" name="Plants (Basel)">
        <title>Annotation of the Turnera subulata (Passifloraceae) Draft Genome Reveals the S-Locus Evolved after the Divergence of Turneroideae from Passifloroideae in a Stepwise Manner.</title>
        <authorList>
            <person name="Henning P.M."/>
            <person name="Roalson E.H."/>
            <person name="Mir W."/>
            <person name="McCubbin A.G."/>
            <person name="Shore J.S."/>
        </authorList>
    </citation>
    <scope>NUCLEOTIDE SEQUENCE</scope>
    <source>
        <strain evidence="2">F60SS</strain>
    </source>
</reference>
<dbReference type="SUPFAM" id="SSF81383">
    <property type="entry name" value="F-box domain"/>
    <property type="match status" value="1"/>
</dbReference>
<dbReference type="NCBIfam" id="TIGR01640">
    <property type="entry name" value="F_box_assoc_1"/>
    <property type="match status" value="1"/>
</dbReference>
<dbReference type="PANTHER" id="PTHR31672:SF13">
    <property type="entry name" value="F-BOX PROTEIN CPR30-LIKE"/>
    <property type="match status" value="1"/>
</dbReference>
<evidence type="ECO:0000313" key="3">
    <source>
        <dbReference type="Proteomes" id="UP001141552"/>
    </source>
</evidence>
<keyword evidence="3" id="KW-1185">Reference proteome</keyword>
<dbReference type="AlphaFoldDB" id="A0A9Q0FHC3"/>
<accession>A0A9Q0FHC3</accession>
<dbReference type="InterPro" id="IPR013187">
    <property type="entry name" value="F-box-assoc_dom_typ3"/>
</dbReference>
<sequence>MTVDKRSLIPYLWKKLAGVFDKNKKTDFDSLPDEIIIDILSRLPADFIFECRRVCKRWQALTRTTFFVELQLVRATPTILTQCFTGGDSFCINFNNSKQTFCIAEKKGHLLRMRLLDCVLPEEKSTLYLPRILQPECWIRSSCNGLILGNKTTLDSKKKFKFEYFICNPITLEEITFPKPWDKGDICGFYFHPMTKEYRILSTYLRGDCYQYVIINLPTFSRRELNDRFYCRPRSIYYDTPIIASGNLHWMVEHSYSSQNLQLKTKFDNNPCANSILRFNIHTESVETMPHPGYHHCRGPICGGMQLLEGGGKLSMCHMRKGFVDVWILVDYSIWQWIRTYRFNLRSAMEFSGYTLKDKITDFIWIQNDQLLLYDTSIGGLFVYNLNRSTLRKITLPKTCRHYYKFYAHTKSLVSLRKFRAD</sequence>
<reference evidence="2" key="1">
    <citation type="submission" date="2022-02" db="EMBL/GenBank/DDBJ databases">
        <authorList>
            <person name="Henning P.M."/>
            <person name="McCubbin A.G."/>
            <person name="Shore J.S."/>
        </authorList>
    </citation>
    <scope>NUCLEOTIDE SEQUENCE</scope>
    <source>
        <strain evidence="2">F60SS</strain>
        <tissue evidence="2">Leaves</tissue>
    </source>
</reference>
<dbReference type="InterPro" id="IPR017451">
    <property type="entry name" value="F-box-assoc_interact_dom"/>
</dbReference>
<proteinExistence type="predicted"/>
<dbReference type="InterPro" id="IPR036047">
    <property type="entry name" value="F-box-like_dom_sf"/>
</dbReference>
<dbReference type="PROSITE" id="PS50181">
    <property type="entry name" value="FBOX"/>
    <property type="match status" value="1"/>
</dbReference>
<evidence type="ECO:0000259" key="1">
    <source>
        <dbReference type="PROSITE" id="PS50181"/>
    </source>
</evidence>
<dbReference type="PANTHER" id="PTHR31672">
    <property type="entry name" value="BNACNNG10540D PROTEIN"/>
    <property type="match status" value="1"/>
</dbReference>
<dbReference type="EMBL" id="JAKUCV010005351">
    <property type="protein sequence ID" value="KAJ4831490.1"/>
    <property type="molecule type" value="Genomic_DNA"/>
</dbReference>
<dbReference type="Pfam" id="PF08268">
    <property type="entry name" value="FBA_3"/>
    <property type="match status" value="1"/>
</dbReference>
<protein>
    <recommendedName>
        <fullName evidence="1">F-box domain-containing protein</fullName>
    </recommendedName>
</protein>
<organism evidence="2 3">
    <name type="scientific">Turnera subulata</name>
    <dbReference type="NCBI Taxonomy" id="218843"/>
    <lineage>
        <taxon>Eukaryota</taxon>
        <taxon>Viridiplantae</taxon>
        <taxon>Streptophyta</taxon>
        <taxon>Embryophyta</taxon>
        <taxon>Tracheophyta</taxon>
        <taxon>Spermatophyta</taxon>
        <taxon>Magnoliopsida</taxon>
        <taxon>eudicotyledons</taxon>
        <taxon>Gunneridae</taxon>
        <taxon>Pentapetalae</taxon>
        <taxon>rosids</taxon>
        <taxon>fabids</taxon>
        <taxon>Malpighiales</taxon>
        <taxon>Passifloraceae</taxon>
        <taxon>Turnera</taxon>
    </lineage>
</organism>
<name>A0A9Q0FHC3_9ROSI</name>
<dbReference type="SMART" id="SM00256">
    <property type="entry name" value="FBOX"/>
    <property type="match status" value="1"/>
</dbReference>
<comment type="caution">
    <text evidence="2">The sequence shown here is derived from an EMBL/GenBank/DDBJ whole genome shotgun (WGS) entry which is preliminary data.</text>
</comment>
<gene>
    <name evidence="2" type="ORF">Tsubulata_004721</name>
</gene>
<dbReference type="OrthoDB" id="692435at2759"/>
<dbReference type="Gene3D" id="1.20.1280.50">
    <property type="match status" value="1"/>
</dbReference>
<feature type="domain" description="F-box" evidence="1">
    <location>
        <begin position="25"/>
        <end position="70"/>
    </location>
</feature>
<dbReference type="Pfam" id="PF12937">
    <property type="entry name" value="F-box-like"/>
    <property type="match status" value="1"/>
</dbReference>
<dbReference type="InterPro" id="IPR001810">
    <property type="entry name" value="F-box_dom"/>
</dbReference>